<sequence>MKATLYTPGETARELTPDEAKSLQIAPLSFVGGHLRGNRFAVASLFGTEDALQVKLIADSPTFAVFAAADPYDMDREENLPATSAAKDATGHHWSESLRGPILIVTVEPQ</sequence>
<dbReference type="AlphaFoldDB" id="A0A4Z0QJ88"/>
<keyword evidence="2" id="KW-1185">Reference proteome</keyword>
<protein>
    <submittedName>
        <fullName evidence="1">Uncharacterized protein</fullName>
    </submittedName>
</protein>
<evidence type="ECO:0000313" key="2">
    <source>
        <dbReference type="Proteomes" id="UP000298471"/>
    </source>
</evidence>
<comment type="caution">
    <text evidence="1">The sequence shown here is derived from an EMBL/GenBank/DDBJ whole genome shotgun (WGS) entry which is preliminary data.</text>
</comment>
<dbReference type="Proteomes" id="UP000298471">
    <property type="component" value="Unassembled WGS sequence"/>
</dbReference>
<evidence type="ECO:0000313" key="1">
    <source>
        <dbReference type="EMBL" id="TGE29844.1"/>
    </source>
</evidence>
<organism evidence="1 2">
    <name type="scientific">Hymenobacter metallicola</name>
    <dbReference type="NCBI Taxonomy" id="2563114"/>
    <lineage>
        <taxon>Bacteria</taxon>
        <taxon>Pseudomonadati</taxon>
        <taxon>Bacteroidota</taxon>
        <taxon>Cytophagia</taxon>
        <taxon>Cytophagales</taxon>
        <taxon>Hymenobacteraceae</taxon>
        <taxon>Hymenobacter</taxon>
    </lineage>
</organism>
<name>A0A4Z0QJ88_9BACT</name>
<dbReference type="EMBL" id="SRMB01000001">
    <property type="protein sequence ID" value="TGE29844.1"/>
    <property type="molecule type" value="Genomic_DNA"/>
</dbReference>
<reference evidence="1 2" key="1">
    <citation type="submission" date="2019-04" db="EMBL/GenBank/DDBJ databases">
        <authorList>
            <person name="Feng G."/>
            <person name="Zhang J."/>
            <person name="Zhu H."/>
        </authorList>
    </citation>
    <scope>NUCLEOTIDE SEQUENCE [LARGE SCALE GENOMIC DNA]</scope>
    <source>
        <strain evidence="1 2">9PBR-1</strain>
    </source>
</reference>
<gene>
    <name evidence="1" type="ORF">E5K02_10395</name>
</gene>
<accession>A0A4Z0QJ88</accession>
<proteinExistence type="predicted"/>
<dbReference type="RefSeq" id="WP_135394650.1">
    <property type="nucleotide sequence ID" value="NZ_SRMB01000001.1"/>
</dbReference>